<organism evidence="1">
    <name type="scientific">Anguilla anguilla</name>
    <name type="common">European freshwater eel</name>
    <name type="synonym">Muraena anguilla</name>
    <dbReference type="NCBI Taxonomy" id="7936"/>
    <lineage>
        <taxon>Eukaryota</taxon>
        <taxon>Metazoa</taxon>
        <taxon>Chordata</taxon>
        <taxon>Craniata</taxon>
        <taxon>Vertebrata</taxon>
        <taxon>Euteleostomi</taxon>
        <taxon>Actinopterygii</taxon>
        <taxon>Neopterygii</taxon>
        <taxon>Teleostei</taxon>
        <taxon>Anguilliformes</taxon>
        <taxon>Anguillidae</taxon>
        <taxon>Anguilla</taxon>
    </lineage>
</organism>
<proteinExistence type="predicted"/>
<dbReference type="EMBL" id="GBXM01004734">
    <property type="protein sequence ID" value="JAI03844.1"/>
    <property type="molecule type" value="Transcribed_RNA"/>
</dbReference>
<accession>A0A0E9XQ80</accession>
<dbReference type="AlphaFoldDB" id="A0A0E9XQ80"/>
<name>A0A0E9XQ80_ANGAN</name>
<reference evidence="1" key="1">
    <citation type="submission" date="2014-11" db="EMBL/GenBank/DDBJ databases">
        <authorList>
            <person name="Amaro Gonzalez C."/>
        </authorList>
    </citation>
    <scope>NUCLEOTIDE SEQUENCE</scope>
</reference>
<sequence>MAAVTPCRALTLTFFFRGHVLLG</sequence>
<reference evidence="1" key="2">
    <citation type="journal article" date="2015" name="Fish Shellfish Immunol.">
        <title>Early steps in the European eel (Anguilla anguilla)-Vibrio vulnificus interaction in the gills: Role of the RtxA13 toxin.</title>
        <authorList>
            <person name="Callol A."/>
            <person name="Pajuelo D."/>
            <person name="Ebbesson L."/>
            <person name="Teles M."/>
            <person name="MacKenzie S."/>
            <person name="Amaro C."/>
        </authorList>
    </citation>
    <scope>NUCLEOTIDE SEQUENCE</scope>
</reference>
<evidence type="ECO:0000313" key="1">
    <source>
        <dbReference type="EMBL" id="JAI03844.1"/>
    </source>
</evidence>
<protein>
    <submittedName>
        <fullName evidence="1">Uncharacterized protein</fullName>
    </submittedName>
</protein>